<comment type="caution">
    <text evidence="2">The sequence shown here is derived from an EMBL/GenBank/DDBJ whole genome shotgun (WGS) entry which is preliminary data.</text>
</comment>
<name>A0A2U2PL24_9SPHI</name>
<gene>
    <name evidence="2" type="ORF">DDR33_03535</name>
</gene>
<dbReference type="AlphaFoldDB" id="A0A2U2PL24"/>
<accession>A0A2U2PL24</accession>
<dbReference type="RefSeq" id="WP_109414377.1">
    <property type="nucleotide sequence ID" value="NZ_QEAS01000002.1"/>
</dbReference>
<keyword evidence="1" id="KW-0472">Membrane</keyword>
<evidence type="ECO:0000313" key="3">
    <source>
        <dbReference type="Proteomes" id="UP000245647"/>
    </source>
</evidence>
<sequence>MTRKVIFSIAAASLYLLVFLILVGGNCPTGAAWMFFFSPVVILWMTYTVIRHGIYTGTELAADEEWGYEDRDKSTLGVF</sequence>
<reference evidence="2 3" key="1">
    <citation type="submission" date="2018-04" db="EMBL/GenBank/DDBJ databases">
        <title>Pedobacter chongqingensis sp. nov., isolated from a rottenly hemp rope.</title>
        <authorList>
            <person name="Cai Y."/>
        </authorList>
    </citation>
    <scope>NUCLEOTIDE SEQUENCE [LARGE SCALE GENOMIC DNA]</scope>
    <source>
        <strain evidence="2 3">FJ4-8</strain>
    </source>
</reference>
<feature type="transmembrane region" description="Helical" evidence="1">
    <location>
        <begin position="5"/>
        <end position="25"/>
    </location>
</feature>
<dbReference type="EMBL" id="QEAS01000002">
    <property type="protein sequence ID" value="PWG82100.1"/>
    <property type="molecule type" value="Genomic_DNA"/>
</dbReference>
<keyword evidence="1" id="KW-0812">Transmembrane</keyword>
<dbReference type="Proteomes" id="UP000245647">
    <property type="component" value="Unassembled WGS sequence"/>
</dbReference>
<evidence type="ECO:0000256" key="1">
    <source>
        <dbReference type="SAM" id="Phobius"/>
    </source>
</evidence>
<keyword evidence="1" id="KW-1133">Transmembrane helix</keyword>
<keyword evidence="3" id="KW-1185">Reference proteome</keyword>
<proteinExistence type="predicted"/>
<dbReference type="OrthoDB" id="798864at2"/>
<protein>
    <submittedName>
        <fullName evidence="2">Uncharacterized protein</fullName>
    </submittedName>
</protein>
<organism evidence="2 3">
    <name type="scientific">Pararcticibacter amylolyticus</name>
    <dbReference type="NCBI Taxonomy" id="2173175"/>
    <lineage>
        <taxon>Bacteria</taxon>
        <taxon>Pseudomonadati</taxon>
        <taxon>Bacteroidota</taxon>
        <taxon>Sphingobacteriia</taxon>
        <taxon>Sphingobacteriales</taxon>
        <taxon>Sphingobacteriaceae</taxon>
        <taxon>Pararcticibacter</taxon>
    </lineage>
</organism>
<evidence type="ECO:0000313" key="2">
    <source>
        <dbReference type="EMBL" id="PWG82100.1"/>
    </source>
</evidence>
<feature type="transmembrane region" description="Helical" evidence="1">
    <location>
        <begin position="31"/>
        <end position="50"/>
    </location>
</feature>